<evidence type="ECO:0000313" key="4">
    <source>
        <dbReference type="Proteomes" id="UP001558713"/>
    </source>
</evidence>
<dbReference type="PANTHER" id="PTHR31111">
    <property type="entry name" value="BNAA05G37150D PROTEIN-RELATED"/>
    <property type="match status" value="1"/>
</dbReference>
<accession>A0ABD1A2S7</accession>
<keyword evidence="4" id="KW-1185">Reference proteome</keyword>
<dbReference type="Pfam" id="PF08268">
    <property type="entry name" value="FBA_3"/>
    <property type="match status" value="1"/>
</dbReference>
<feature type="domain" description="F-box associated beta-propeller type 3" evidence="2">
    <location>
        <begin position="99"/>
        <end position="391"/>
    </location>
</feature>
<organism evidence="3 4">
    <name type="scientific">Cardamine amara subsp. amara</name>
    <dbReference type="NCBI Taxonomy" id="228776"/>
    <lineage>
        <taxon>Eukaryota</taxon>
        <taxon>Viridiplantae</taxon>
        <taxon>Streptophyta</taxon>
        <taxon>Embryophyta</taxon>
        <taxon>Tracheophyta</taxon>
        <taxon>Spermatophyta</taxon>
        <taxon>Magnoliopsida</taxon>
        <taxon>eudicotyledons</taxon>
        <taxon>Gunneridae</taxon>
        <taxon>Pentapetalae</taxon>
        <taxon>rosids</taxon>
        <taxon>malvids</taxon>
        <taxon>Brassicales</taxon>
        <taxon>Brassicaceae</taxon>
        <taxon>Cardamineae</taxon>
        <taxon>Cardamine</taxon>
    </lineage>
</organism>
<feature type="domain" description="F-box" evidence="1">
    <location>
        <begin position="49"/>
        <end position="84"/>
    </location>
</feature>
<dbReference type="SUPFAM" id="SSF81383">
    <property type="entry name" value="F-box domain"/>
    <property type="match status" value="1"/>
</dbReference>
<dbReference type="PANTHER" id="PTHR31111:SF100">
    <property type="entry name" value="F-BOX DOMAIN-CONTAINING PROTEIN"/>
    <property type="match status" value="1"/>
</dbReference>
<name>A0ABD1A2S7_CARAN</name>
<gene>
    <name evidence="3" type="ORF">V5N11_014464</name>
</gene>
<evidence type="ECO:0000259" key="2">
    <source>
        <dbReference type="Pfam" id="PF08268"/>
    </source>
</evidence>
<evidence type="ECO:0000313" key="3">
    <source>
        <dbReference type="EMBL" id="KAL1201064.1"/>
    </source>
</evidence>
<dbReference type="InterPro" id="IPR001810">
    <property type="entry name" value="F-box_dom"/>
</dbReference>
<dbReference type="Pfam" id="PF00646">
    <property type="entry name" value="F-box"/>
    <property type="match status" value="1"/>
</dbReference>
<reference evidence="3 4" key="1">
    <citation type="submission" date="2024-04" db="EMBL/GenBank/DDBJ databases">
        <title>Genome assembly C_amara_ONT_v2.</title>
        <authorList>
            <person name="Yant L."/>
            <person name="Moore C."/>
            <person name="Slenker M."/>
        </authorList>
    </citation>
    <scope>NUCLEOTIDE SEQUENCE [LARGE SCALE GENOMIC DNA]</scope>
    <source>
        <tissue evidence="3">Leaf</tissue>
    </source>
</reference>
<dbReference type="InterPro" id="IPR036047">
    <property type="entry name" value="F-box-like_dom_sf"/>
</dbReference>
<dbReference type="Proteomes" id="UP001558713">
    <property type="component" value="Unassembled WGS sequence"/>
</dbReference>
<dbReference type="InterPro" id="IPR017451">
    <property type="entry name" value="F-box-assoc_interact_dom"/>
</dbReference>
<dbReference type="AlphaFoldDB" id="A0ABD1A2S7"/>
<protein>
    <submittedName>
        <fullName evidence="3">F-box protein</fullName>
    </submittedName>
</protein>
<dbReference type="InterPro" id="IPR013187">
    <property type="entry name" value="F-box-assoc_dom_typ3"/>
</dbReference>
<comment type="caution">
    <text evidence="3">The sequence shown here is derived from an EMBL/GenBank/DDBJ whole genome shotgun (WGS) entry which is preliminary data.</text>
</comment>
<dbReference type="NCBIfam" id="TIGR01640">
    <property type="entry name" value="F_box_assoc_1"/>
    <property type="match status" value="1"/>
</dbReference>
<proteinExistence type="predicted"/>
<evidence type="ECO:0000259" key="1">
    <source>
        <dbReference type="Pfam" id="PF00646"/>
    </source>
</evidence>
<sequence length="416" mass="46882">MKRRNDEKDMFCSSRSKLNPIPKKVLCEERQLIDEKEERSRIKVDDPIPLDLEVAILTRLPAKSVIKFLCVSKMWSSIIRSQRFVSSSYAMSSTMRSRFIITISSGDRCLLVFSSSYESEISSCLATNLDMKVPSVSGLCGSAAYCASVHGLVGFTTSGFTFTVCNPCINKFTILPCVGARTSWGYDPVVDQFKTLTMISYPYRPPNYTAHEVLRLGGGAPESNKVISPPYFTVTKSVCINGFVYYGAWTPTRSQNPVIVCFDVRHEKLSFIKAPLSVICWEGESILINYKGKLASIARHPYATFQSFDLWILEDVKKQDWSRQSFQLPFSLGMGKDFTSPGTNKAGEIIFAPKLLPLKVQPFYIFYYNVDRKDIRRVRLLGIADDQDFRHRYGIGIGSYCYVSISAQHVESIASL</sequence>
<dbReference type="EMBL" id="JBANAX010000597">
    <property type="protein sequence ID" value="KAL1201064.1"/>
    <property type="molecule type" value="Genomic_DNA"/>
</dbReference>